<dbReference type="AlphaFoldDB" id="A0AA42CQW2"/>
<gene>
    <name evidence="1" type="ORF">NEE01_11525</name>
</gene>
<dbReference type="InterPro" id="IPR023375">
    <property type="entry name" value="ADC_dom_sf"/>
</dbReference>
<accession>A0AA42CQW2</accession>
<protein>
    <submittedName>
        <fullName evidence="1">Acetoacetate decarboxylase family protein</fullName>
    </submittedName>
</protein>
<comment type="caution">
    <text evidence="1">The sequence shown here is derived from an EMBL/GenBank/DDBJ whole genome shotgun (WGS) entry which is preliminary data.</text>
</comment>
<proteinExistence type="predicted"/>
<dbReference type="RefSeq" id="WP_265269028.1">
    <property type="nucleotide sequence ID" value="NZ_JANFAV010000007.1"/>
</dbReference>
<dbReference type="Proteomes" id="UP001165565">
    <property type="component" value="Unassembled WGS sequence"/>
</dbReference>
<dbReference type="GO" id="GO:0016829">
    <property type="term" value="F:lyase activity"/>
    <property type="evidence" value="ECO:0007669"/>
    <property type="project" value="InterPro"/>
</dbReference>
<sequence length="268" mass="29695">MTALRYRMGPVATRSAGGLNNSVRSIRAIYETDPAVYAAMLPRPLTPVARPEIFVQFAHVAMHITPERTVEIGALTMGVVCDYEGQRGAYCFHMAMEGESVVTSGRERFGEPKKIATTSFEKNGNHVRATCSRHGITYCTIEGEIGAENANPRQFEEYIYCYKGLIDIQDPTKFDGDVYLTQLDWQRNYTTRADMTGTITLAESAYDPLVDIPVRRLVSMEYVEGATVTGGRLLRTVPGEWIADHWVGRFDDPANVGLEIGVAEVEAA</sequence>
<keyword evidence="2" id="KW-1185">Reference proteome</keyword>
<evidence type="ECO:0000313" key="2">
    <source>
        <dbReference type="Proteomes" id="UP001165565"/>
    </source>
</evidence>
<dbReference type="Pfam" id="PF06314">
    <property type="entry name" value="ADC"/>
    <property type="match status" value="1"/>
</dbReference>
<dbReference type="InterPro" id="IPR010451">
    <property type="entry name" value="Acetoacetate_decarboxylase"/>
</dbReference>
<dbReference type="EMBL" id="JANFAV010000007">
    <property type="protein sequence ID" value="MCW6535412.1"/>
    <property type="molecule type" value="Genomic_DNA"/>
</dbReference>
<dbReference type="SUPFAM" id="SSF160104">
    <property type="entry name" value="Acetoacetate decarboxylase-like"/>
    <property type="match status" value="1"/>
</dbReference>
<dbReference type="Gene3D" id="2.40.400.10">
    <property type="entry name" value="Acetoacetate decarboxylase-like"/>
    <property type="match status" value="1"/>
</dbReference>
<reference evidence="1" key="1">
    <citation type="submission" date="2022-06" db="EMBL/GenBank/DDBJ databases">
        <title>Sphingomonas sp. nov. isolated from rhizosphere soil of tomato.</title>
        <authorList>
            <person name="Dong H."/>
            <person name="Gao R."/>
        </authorList>
    </citation>
    <scope>NUCLEOTIDE SEQUENCE</scope>
    <source>
        <strain evidence="1">MMSM24</strain>
    </source>
</reference>
<evidence type="ECO:0000313" key="1">
    <source>
        <dbReference type="EMBL" id="MCW6535412.1"/>
    </source>
</evidence>
<organism evidence="1 2">
    <name type="scientific">Sphingomonas lycopersici</name>
    <dbReference type="NCBI Taxonomy" id="2951807"/>
    <lineage>
        <taxon>Bacteria</taxon>
        <taxon>Pseudomonadati</taxon>
        <taxon>Pseudomonadota</taxon>
        <taxon>Alphaproteobacteria</taxon>
        <taxon>Sphingomonadales</taxon>
        <taxon>Sphingomonadaceae</taxon>
        <taxon>Sphingomonas</taxon>
    </lineage>
</organism>
<name>A0AA42CQW2_9SPHN</name>